<dbReference type="EMBL" id="LN853162">
    <property type="protein sequence ID" value="CRY95176.1"/>
    <property type="molecule type" value="Genomic_DNA"/>
</dbReference>
<accession>A0A0H5PZM5</accession>
<reference evidence="1" key="1">
    <citation type="submission" date="2015-06" db="EMBL/GenBank/DDBJ databases">
        <authorList>
            <person name="Joergensen T."/>
        </authorList>
    </citation>
    <scope>NUCLEOTIDE SEQUENCE</scope>
    <source>
        <strain evidence="1">RGRH0526</strain>
    </source>
</reference>
<name>A0A0H5PZM5_9ZZZZ</name>
<sequence>MPIPEGYAQATWQFQGFGVPLGAVITAGLDIGGAPPTPLELAEGLFDAFAGSVINQLTPTVALTGVRVKFGPDATGPAADFNGNAPGLNSGEQTSPNVAFLVRKLTAQGGRSGRGRWYIPGVRETSVNSAGDLQSGSVTFMQDELDNFLIAVGALNTNLVILHQPGAPLTTPTPLTALQCDSRVATQRRRLRR</sequence>
<reference evidence="1" key="2">
    <citation type="submission" date="2015-07" db="EMBL/GenBank/DDBJ databases">
        <title>Plasmids, circular viruses and viroids from rat gut.</title>
        <authorList>
            <person name="Jorgensen T.J."/>
            <person name="Hansen M.A."/>
            <person name="Xu Z."/>
            <person name="Tabak M.A."/>
            <person name="Sorensen S.J."/>
            <person name="Hansen L.H."/>
        </authorList>
    </citation>
    <scope>NUCLEOTIDE SEQUENCE</scope>
    <source>
        <strain evidence="1">RGRH0526</strain>
    </source>
</reference>
<proteinExistence type="predicted"/>
<protein>
    <submittedName>
        <fullName evidence="1">Uncharacterized protein</fullName>
    </submittedName>
</protein>
<evidence type="ECO:0000313" key="1">
    <source>
        <dbReference type="EMBL" id="CRY95176.1"/>
    </source>
</evidence>
<dbReference type="AlphaFoldDB" id="A0A0H5PZM5"/>
<organism evidence="1">
    <name type="scientific">uncultured prokaryote</name>
    <dbReference type="NCBI Taxonomy" id="198431"/>
    <lineage>
        <taxon>unclassified sequences</taxon>
        <taxon>environmental samples</taxon>
    </lineage>
</organism>